<evidence type="ECO:0000259" key="2">
    <source>
        <dbReference type="PROSITE" id="PS50181"/>
    </source>
</evidence>
<dbReference type="EMBL" id="BTCM01000001">
    <property type="protein sequence ID" value="GMK53470.1"/>
    <property type="molecule type" value="Genomic_DNA"/>
</dbReference>
<organism evidence="3 4">
    <name type="scientific">Cutaneotrichosporon spelunceum</name>
    <dbReference type="NCBI Taxonomy" id="1672016"/>
    <lineage>
        <taxon>Eukaryota</taxon>
        <taxon>Fungi</taxon>
        <taxon>Dikarya</taxon>
        <taxon>Basidiomycota</taxon>
        <taxon>Agaricomycotina</taxon>
        <taxon>Tremellomycetes</taxon>
        <taxon>Trichosporonales</taxon>
        <taxon>Trichosporonaceae</taxon>
        <taxon>Cutaneotrichosporon</taxon>
    </lineage>
</organism>
<dbReference type="InterPro" id="IPR036047">
    <property type="entry name" value="F-box-like_dom_sf"/>
</dbReference>
<feature type="region of interest" description="Disordered" evidence="1">
    <location>
        <begin position="494"/>
        <end position="534"/>
    </location>
</feature>
<sequence>MPKRPRSPDAHPAKRSRRSGQSGAGLAPLFELDELFLRVLGHLEPTDLARVQGVSRRWAAIALDPQLWKRLYLARYPHPHHHVSVSNSSGGSTPLRPLARLPSRAFPAPSPSPSPAPEWEDAEARHDGVDWKLMLRLGTNWSNGTALSEAHVPLPPSASQGEDPTAHAQHLALFPSFICASNPTSPLVHVYAPLPGAPLGIIPPPPGWSSPHRPDCVAALAADQAVVSREGTVLPARLAILYASGGFAILALRAADGRLHWSREAVWARRSRPPRRGVVAADPVIVASLHHPVLVTCTYTFELCVYSLAAEPELLRTLRSDVGFHPCSLSVFPDRSKEGSGLFRAALTYTAPLYPSSWTIAVQELQVDIARRDVSRTEAFTTPKPKLEWPRHLSPVAGVRNPIGVGSDGRWCVLAGDGAVVYVYALPLGEGGITHVQTLLAPAAGVASIALLAGRCVCGSRDGRVLIWDLDDAHAGEEGEAHVGRIDAVEVTRAGRGRRPHIATGEEHQGSSQGASGASDASRNGGGGGETRHHPTAISHVARGLFLATPPATLPPAATRVHTDDAAAIRHLAFDEEKIVGLTGAESDTMAVWCFR</sequence>
<feature type="region of interest" description="Disordered" evidence="1">
    <location>
        <begin position="82"/>
        <end position="123"/>
    </location>
</feature>
<proteinExistence type="predicted"/>
<reference evidence="3" key="1">
    <citation type="journal article" date="2023" name="BMC Genomics">
        <title>Chromosome-level genome assemblies of Cutaneotrichosporon spp. (Trichosporonales, Basidiomycota) reveal imbalanced evolution between nucleotide sequences and chromosome synteny.</title>
        <authorList>
            <person name="Kobayashi Y."/>
            <person name="Kayamori A."/>
            <person name="Aoki K."/>
            <person name="Shiwa Y."/>
            <person name="Matsutani M."/>
            <person name="Fujita N."/>
            <person name="Sugita T."/>
            <person name="Iwasaki W."/>
            <person name="Tanaka N."/>
            <person name="Takashima M."/>
        </authorList>
    </citation>
    <scope>NUCLEOTIDE SEQUENCE</scope>
    <source>
        <strain evidence="3">HIS016</strain>
    </source>
</reference>
<feature type="compositionally biased region" description="Low complexity" evidence="1">
    <location>
        <begin position="510"/>
        <end position="522"/>
    </location>
</feature>
<feature type="compositionally biased region" description="Basic and acidic residues" evidence="1">
    <location>
        <begin position="1"/>
        <end position="12"/>
    </location>
</feature>
<dbReference type="PROSITE" id="PS50181">
    <property type="entry name" value="FBOX"/>
    <property type="match status" value="1"/>
</dbReference>
<evidence type="ECO:0000313" key="4">
    <source>
        <dbReference type="Proteomes" id="UP001222932"/>
    </source>
</evidence>
<dbReference type="SUPFAM" id="SSF50998">
    <property type="entry name" value="Quinoprotein alcohol dehydrogenase-like"/>
    <property type="match status" value="1"/>
</dbReference>
<reference evidence="3" key="2">
    <citation type="submission" date="2023-06" db="EMBL/GenBank/DDBJ databases">
        <authorList>
            <person name="Kobayashi Y."/>
            <person name="Kayamori A."/>
            <person name="Aoki K."/>
            <person name="Shiwa Y."/>
            <person name="Fujita N."/>
            <person name="Sugita T."/>
            <person name="Iwasaki W."/>
            <person name="Tanaka N."/>
            <person name="Takashima M."/>
        </authorList>
    </citation>
    <scope>NUCLEOTIDE SEQUENCE</scope>
    <source>
        <strain evidence="3">HIS016</strain>
    </source>
</reference>
<dbReference type="SMART" id="SM00256">
    <property type="entry name" value="FBOX"/>
    <property type="match status" value="1"/>
</dbReference>
<dbReference type="Gene3D" id="2.130.10.10">
    <property type="entry name" value="YVTN repeat-like/Quinoprotein amine dehydrogenase"/>
    <property type="match status" value="1"/>
</dbReference>
<dbReference type="AlphaFoldDB" id="A0AAD3TNF6"/>
<protein>
    <recommendedName>
        <fullName evidence="2">F-box domain-containing protein</fullName>
    </recommendedName>
</protein>
<dbReference type="InterPro" id="IPR015943">
    <property type="entry name" value="WD40/YVTN_repeat-like_dom_sf"/>
</dbReference>
<feature type="region of interest" description="Disordered" evidence="1">
    <location>
        <begin position="1"/>
        <end position="24"/>
    </location>
</feature>
<dbReference type="Pfam" id="PF12937">
    <property type="entry name" value="F-box-like"/>
    <property type="match status" value="1"/>
</dbReference>
<evidence type="ECO:0000313" key="3">
    <source>
        <dbReference type="EMBL" id="GMK53470.1"/>
    </source>
</evidence>
<feature type="domain" description="F-box" evidence="2">
    <location>
        <begin position="33"/>
        <end position="71"/>
    </location>
</feature>
<dbReference type="Proteomes" id="UP001222932">
    <property type="component" value="Unassembled WGS sequence"/>
</dbReference>
<dbReference type="SUPFAM" id="SSF81383">
    <property type="entry name" value="F-box domain"/>
    <property type="match status" value="1"/>
</dbReference>
<keyword evidence="4" id="KW-1185">Reference proteome</keyword>
<dbReference type="Gene3D" id="1.20.1280.50">
    <property type="match status" value="1"/>
</dbReference>
<gene>
    <name evidence="3" type="ORF">CspeluHIS016_0100560</name>
</gene>
<dbReference type="InterPro" id="IPR001810">
    <property type="entry name" value="F-box_dom"/>
</dbReference>
<comment type="caution">
    <text evidence="3">The sequence shown here is derived from an EMBL/GenBank/DDBJ whole genome shotgun (WGS) entry which is preliminary data.</text>
</comment>
<dbReference type="InterPro" id="IPR011047">
    <property type="entry name" value="Quinoprotein_ADH-like_sf"/>
</dbReference>
<name>A0AAD3TNF6_9TREE</name>
<evidence type="ECO:0000256" key="1">
    <source>
        <dbReference type="SAM" id="MobiDB-lite"/>
    </source>
</evidence>
<accession>A0AAD3TNF6</accession>
<feature type="compositionally biased region" description="Low complexity" evidence="1">
    <location>
        <begin position="84"/>
        <end position="107"/>
    </location>
</feature>